<dbReference type="InterPro" id="IPR004115">
    <property type="entry name" value="GAD-like_sf"/>
</dbReference>
<evidence type="ECO:0000256" key="1">
    <source>
        <dbReference type="ARBA" id="ARBA00022598"/>
    </source>
</evidence>
<evidence type="ECO:0000259" key="7">
    <source>
        <dbReference type="PROSITE" id="PS50862"/>
    </source>
</evidence>
<accession>A0ABY8EVS4</accession>
<proteinExistence type="predicted"/>
<dbReference type="Pfam" id="PF00152">
    <property type="entry name" value="tRNA-synt_2"/>
    <property type="match status" value="1"/>
</dbReference>
<feature type="domain" description="Aminoacyl-transfer RNA synthetases class-II family profile" evidence="7">
    <location>
        <begin position="197"/>
        <end position="686"/>
    </location>
</feature>
<reference evidence="8 9" key="1">
    <citation type="journal article" date="2020" name="Elife">
        <title>Loss of centromere function drives karyotype evolution in closely related Malassezia species.</title>
        <authorList>
            <person name="Sankaranarayanan S.R."/>
            <person name="Ianiri G."/>
            <person name="Coelho M.A."/>
            <person name="Reza M.H."/>
            <person name="Thimmappa B.C."/>
            <person name="Ganguly P."/>
            <person name="Vadnala R.N."/>
            <person name="Sun S."/>
            <person name="Siddharthan R."/>
            <person name="Tellgren-Roth C."/>
            <person name="Dawson T.L."/>
            <person name="Heitman J."/>
            <person name="Sanyal K."/>
        </authorList>
    </citation>
    <scope>NUCLEOTIDE SEQUENCE [LARGE SCALE GENOMIC DNA]</scope>
    <source>
        <strain evidence="8">CBS14141</strain>
    </source>
</reference>
<dbReference type="Gene3D" id="3.30.930.10">
    <property type="entry name" value="Bira Bifunctional Protein, Domain 2"/>
    <property type="match status" value="1"/>
</dbReference>
<dbReference type="InterPro" id="IPR045864">
    <property type="entry name" value="aa-tRNA-synth_II/BPL/LPL"/>
</dbReference>
<dbReference type="InterPro" id="IPR047089">
    <property type="entry name" value="Asp-tRNA-ligase_1_N"/>
</dbReference>
<feature type="compositionally biased region" description="Basic residues" evidence="6">
    <location>
        <begin position="744"/>
        <end position="755"/>
    </location>
</feature>
<sequence>MLLHGAGRGSARAAVRALGRAGRQHEHTHAPTAQWATAPRTHRCGELHAAHVGERVVLGGWMRTPRKISKQLAFVPLQDASGVVQLKLGAQHDEQALAALCDLPVESVVSIHGTVQPRAAGAQNAVRRVPTLTQDMPTGAIEVVVDDWQLLNAADAALPFYATQCHPDAPLPKETLRARYRYLDLRRAALGDNIRRRSRVAHAARCFLHDRDFTEIETPVLLRSTPEGAREFLVPTRGAADAPPSFYALQQSPQQPKQLLMASGVCDAYFQFAKCFRDEDGRKDRQPEFTQLDLEMSFVRGADAAPTGHWHIGGTEVRDTTEGLVRAMWAAAGRSAAELPSGAFPVYSYADVMQRFGSDKPDMRFGLTIADVAPAVAGARAPTHALDVLVCPHYTLPHGTLKLSQKQIEQALLGKDGQRSHVEHFKADAAHAEALAQRLVQKSRHVAQVRRGDDTDDAVAARLAPALAAALASANVFAGASPLPRVPRCDVFVAARALPVDGGSTALGDVRLQLGAALAAQYAPVVRAAPAILWVTEFPLFTHADADKAEAAHGRWASTHHPFTAPAAEDVERLVAALRGGGRPAADVVASVRGQHYDLVLNGNEIAGGSVRIHDARLQEAVLRDVLELSPDETQRFAHLLHALRSGAPPHAGIALGTWSRLTPRLRPAHGAPVRHAEHPRRDRVPQEHRRRRPAVCEPRGARGGRHGARRCMPRAVPSAAPARHVGLYYVSMRPSAASPARASRPHAAARRASARPRGSASRRGAP</sequence>
<dbReference type="SUPFAM" id="SSF55681">
    <property type="entry name" value="Class II aaRS and biotin synthetases"/>
    <property type="match status" value="1"/>
</dbReference>
<feature type="compositionally biased region" description="Basic and acidic residues" evidence="6">
    <location>
        <begin position="675"/>
        <end position="688"/>
    </location>
</feature>
<evidence type="ECO:0000256" key="5">
    <source>
        <dbReference type="ARBA" id="ARBA00023146"/>
    </source>
</evidence>
<dbReference type="InterPro" id="IPR012340">
    <property type="entry name" value="NA-bd_OB-fold"/>
</dbReference>
<dbReference type="InterPro" id="IPR006195">
    <property type="entry name" value="aa-tRNA-synth_II"/>
</dbReference>
<gene>
    <name evidence="8" type="primary">MSD1</name>
    <name evidence="8" type="ORF">GLX27_004346</name>
</gene>
<feature type="compositionally biased region" description="Basic residues" evidence="6">
    <location>
        <begin position="703"/>
        <end position="712"/>
    </location>
</feature>
<dbReference type="Proteomes" id="UP000818624">
    <property type="component" value="Chromosome 6"/>
</dbReference>
<keyword evidence="5" id="KW-0030">Aminoacyl-tRNA synthetase</keyword>
<evidence type="ECO:0000256" key="3">
    <source>
        <dbReference type="ARBA" id="ARBA00022840"/>
    </source>
</evidence>
<evidence type="ECO:0000256" key="2">
    <source>
        <dbReference type="ARBA" id="ARBA00022741"/>
    </source>
</evidence>
<protein>
    <submittedName>
        <fullName evidence="8">Aspartate--tRNA ligase</fullName>
        <ecNumber evidence="8">6.1.1.12</ecNumber>
    </submittedName>
</protein>
<dbReference type="PROSITE" id="PS50862">
    <property type="entry name" value="AA_TRNA_LIGASE_II"/>
    <property type="match status" value="1"/>
</dbReference>
<dbReference type="InterPro" id="IPR004364">
    <property type="entry name" value="Aa-tRNA-synt_II"/>
</dbReference>
<dbReference type="EMBL" id="CP046239">
    <property type="protein sequence ID" value="WFD49662.1"/>
    <property type="molecule type" value="Genomic_DNA"/>
</dbReference>
<keyword evidence="3" id="KW-0067">ATP-binding</keyword>
<feature type="region of interest" description="Disordered" evidence="6">
    <location>
        <begin position="669"/>
        <end position="712"/>
    </location>
</feature>
<dbReference type="Gene3D" id="2.40.50.140">
    <property type="entry name" value="Nucleic acid-binding proteins"/>
    <property type="match status" value="1"/>
</dbReference>
<keyword evidence="1 8" id="KW-0436">Ligase</keyword>
<name>A0ABY8EVS4_MALFU</name>
<evidence type="ECO:0000313" key="8">
    <source>
        <dbReference type="EMBL" id="WFD49662.1"/>
    </source>
</evidence>
<dbReference type="PANTHER" id="PTHR22594:SF5">
    <property type="entry name" value="ASPARTATE--TRNA LIGASE, MITOCHONDRIAL"/>
    <property type="match status" value="1"/>
</dbReference>
<evidence type="ECO:0000256" key="4">
    <source>
        <dbReference type="ARBA" id="ARBA00022917"/>
    </source>
</evidence>
<dbReference type="Gene3D" id="3.30.1360.30">
    <property type="entry name" value="GAD-like domain"/>
    <property type="match status" value="1"/>
</dbReference>
<dbReference type="EC" id="6.1.1.12" evidence="8"/>
<organism evidence="8 9">
    <name type="scientific">Malassezia furfur</name>
    <name type="common">Pityriasis versicolor infection agent</name>
    <name type="synonym">Pityrosporum furfur</name>
    <dbReference type="NCBI Taxonomy" id="55194"/>
    <lineage>
        <taxon>Eukaryota</taxon>
        <taxon>Fungi</taxon>
        <taxon>Dikarya</taxon>
        <taxon>Basidiomycota</taxon>
        <taxon>Ustilaginomycotina</taxon>
        <taxon>Malasseziomycetes</taxon>
        <taxon>Malasseziales</taxon>
        <taxon>Malasseziaceae</taxon>
        <taxon>Malassezia</taxon>
    </lineage>
</organism>
<dbReference type="PANTHER" id="PTHR22594">
    <property type="entry name" value="ASPARTYL/LYSYL-TRNA SYNTHETASE"/>
    <property type="match status" value="1"/>
</dbReference>
<feature type="region of interest" description="Disordered" evidence="6">
    <location>
        <begin position="735"/>
        <end position="767"/>
    </location>
</feature>
<dbReference type="SUPFAM" id="SSF50249">
    <property type="entry name" value="Nucleic acid-binding proteins"/>
    <property type="match status" value="1"/>
</dbReference>
<keyword evidence="9" id="KW-1185">Reference proteome</keyword>
<dbReference type="InterPro" id="IPR004365">
    <property type="entry name" value="NA-bd_OB_tRNA"/>
</dbReference>
<evidence type="ECO:0000256" key="6">
    <source>
        <dbReference type="SAM" id="MobiDB-lite"/>
    </source>
</evidence>
<dbReference type="CDD" id="cd04317">
    <property type="entry name" value="EcAspRS_like_N"/>
    <property type="match status" value="1"/>
</dbReference>
<evidence type="ECO:0000313" key="9">
    <source>
        <dbReference type="Proteomes" id="UP000818624"/>
    </source>
</evidence>
<feature type="compositionally biased region" description="Low complexity" evidence="6">
    <location>
        <begin position="756"/>
        <end position="767"/>
    </location>
</feature>
<dbReference type="Pfam" id="PF01336">
    <property type="entry name" value="tRNA_anti-codon"/>
    <property type="match status" value="1"/>
</dbReference>
<keyword evidence="2" id="KW-0547">Nucleotide-binding</keyword>
<dbReference type="GO" id="GO:0004815">
    <property type="term" value="F:aspartate-tRNA ligase activity"/>
    <property type="evidence" value="ECO:0007669"/>
    <property type="project" value="UniProtKB-EC"/>
</dbReference>
<keyword evidence="4" id="KW-0648">Protein biosynthesis</keyword>